<dbReference type="GO" id="GO:0007059">
    <property type="term" value="P:chromosome segregation"/>
    <property type="evidence" value="ECO:0007669"/>
    <property type="project" value="TreeGrafter"/>
</dbReference>
<dbReference type="PANTHER" id="PTHR33375">
    <property type="entry name" value="CHROMOSOME-PARTITIONING PROTEIN PARB-RELATED"/>
    <property type="match status" value="1"/>
</dbReference>
<sequence>MQNAGTIVRGEAGFVDIAKLCIFRQVRDCEGEEYEGIPELADSIASNDLLTPLTVCVWSRKMVLEYKQLVEKIFNGDGGHELENFKPYDGGKYYVLVAGHRRMRSLLLLKAEGSEAYRQAYGEVSGEECFARQFPNGVPARMYQGILPQRGVGLQLEENLNREGVSRPVQAKAIKGLYDLECLEDGAVITVSEFARRLQIKPDMVRDSLKFCDLPRIIQHSVEAGAFKWGCALELTMIQRTLREKPKADGERRTEDEINRILLALSASEAAMKNVAQFKSHLHVWLEEVAGQATMFEELELTADGIAAGVLGQEMFRNALERLAFMRKVRSALNNRWLGDSGIVPLHRPEARKAIGILLEEEEALFSLFQTVIGQLGGERLECLRSKNAAALSIINQIAEGCP</sequence>
<dbReference type="SUPFAM" id="SSF109709">
    <property type="entry name" value="KorB DNA-binding domain-like"/>
    <property type="match status" value="1"/>
</dbReference>
<dbReference type="CDD" id="cd16387">
    <property type="entry name" value="ParB_N_Srx"/>
    <property type="match status" value="1"/>
</dbReference>
<reference evidence="1 2" key="1">
    <citation type="journal article" date="2016" name="Nat. Commun.">
        <title>Thousands of microbial genomes shed light on interconnected biogeochemical processes in an aquifer system.</title>
        <authorList>
            <person name="Anantharaman K."/>
            <person name="Brown C.T."/>
            <person name="Hug L.A."/>
            <person name="Sharon I."/>
            <person name="Castelle C.J."/>
            <person name="Probst A.J."/>
            <person name="Thomas B.C."/>
            <person name="Singh A."/>
            <person name="Wilkins M.J."/>
            <person name="Karaoz U."/>
            <person name="Brodie E.L."/>
            <person name="Williams K.H."/>
            <person name="Hubbard S.S."/>
            <person name="Banfield J.F."/>
        </authorList>
    </citation>
    <scope>NUCLEOTIDE SEQUENCE [LARGE SCALE GENOMIC DNA]</scope>
</reference>
<evidence type="ECO:0008006" key="3">
    <source>
        <dbReference type="Google" id="ProtNLM"/>
    </source>
</evidence>
<accession>A0A1F5ECP9</accession>
<dbReference type="GO" id="GO:0005694">
    <property type="term" value="C:chromosome"/>
    <property type="evidence" value="ECO:0007669"/>
    <property type="project" value="TreeGrafter"/>
</dbReference>
<organism evidence="1 2">
    <name type="scientific">Candidatus Berkelbacteria bacterium RIFCSPLOWO2_01_FULL_50_28</name>
    <dbReference type="NCBI Taxonomy" id="1797471"/>
    <lineage>
        <taxon>Bacteria</taxon>
        <taxon>Candidatus Berkelbacteria</taxon>
    </lineage>
</organism>
<comment type="caution">
    <text evidence="1">The sequence shown here is derived from an EMBL/GenBank/DDBJ whole genome shotgun (WGS) entry which is preliminary data.</text>
</comment>
<dbReference type="AlphaFoldDB" id="A0A1F5ECP9"/>
<dbReference type="Gene3D" id="1.10.10.2830">
    <property type="match status" value="1"/>
</dbReference>
<evidence type="ECO:0000313" key="1">
    <source>
        <dbReference type="EMBL" id="OGD65070.1"/>
    </source>
</evidence>
<proteinExistence type="predicted"/>
<dbReference type="PANTHER" id="PTHR33375:SF1">
    <property type="entry name" value="CHROMOSOME-PARTITIONING PROTEIN PARB-RELATED"/>
    <property type="match status" value="1"/>
</dbReference>
<dbReference type="Gene3D" id="3.90.1530.30">
    <property type="match status" value="1"/>
</dbReference>
<dbReference type="Proteomes" id="UP000177481">
    <property type="component" value="Unassembled WGS sequence"/>
</dbReference>
<gene>
    <name evidence="1" type="ORF">A3A71_03205</name>
</gene>
<name>A0A1F5ECP9_9BACT</name>
<dbReference type="EMBL" id="MEZX01000001">
    <property type="protein sequence ID" value="OGD65070.1"/>
    <property type="molecule type" value="Genomic_DNA"/>
</dbReference>
<protein>
    <recommendedName>
        <fullName evidence="3">ParB/Sulfiredoxin domain-containing protein</fullName>
    </recommendedName>
</protein>
<dbReference type="InterPro" id="IPR050336">
    <property type="entry name" value="Chromosome_partition/occlusion"/>
</dbReference>
<evidence type="ECO:0000313" key="2">
    <source>
        <dbReference type="Proteomes" id="UP000177481"/>
    </source>
</evidence>